<proteinExistence type="predicted"/>
<evidence type="ECO:0000313" key="2">
    <source>
        <dbReference type="EMBL" id="PRW94011.1"/>
    </source>
</evidence>
<dbReference type="EMBL" id="PVUH01000004">
    <property type="protein sequence ID" value="PRW94011.1"/>
    <property type="molecule type" value="Genomic_DNA"/>
</dbReference>
<dbReference type="AlphaFoldDB" id="A0A2T0IFB1"/>
<reference evidence="2 3" key="1">
    <citation type="submission" date="2018-03" db="EMBL/GenBank/DDBJ databases">
        <title>Blue discolouration in mozzarella cheese caused by Pseudomonas fluorescens.</title>
        <authorList>
            <person name="Chiesa F."/>
            <person name="Dalmasso A."/>
            <person name="Lomonaco S."/>
        </authorList>
    </citation>
    <scope>NUCLEOTIDE SEQUENCE [LARGE SCALE GENOMIC DNA]</scope>
    <source>
        <strain evidence="2 3">11293</strain>
    </source>
</reference>
<evidence type="ECO:0000256" key="1">
    <source>
        <dbReference type="SAM" id="MobiDB-lite"/>
    </source>
</evidence>
<organism evidence="2 3">
    <name type="scientific">Pseudomonas fluorescens</name>
    <dbReference type="NCBI Taxonomy" id="294"/>
    <lineage>
        <taxon>Bacteria</taxon>
        <taxon>Pseudomonadati</taxon>
        <taxon>Pseudomonadota</taxon>
        <taxon>Gammaproteobacteria</taxon>
        <taxon>Pseudomonadales</taxon>
        <taxon>Pseudomonadaceae</taxon>
        <taxon>Pseudomonas</taxon>
    </lineage>
</organism>
<accession>A0A2T0IFB1</accession>
<name>A0A2T0IFB1_PSEFL</name>
<protein>
    <submittedName>
        <fullName evidence="2">Uncharacterized protein</fullName>
    </submittedName>
</protein>
<sequence length="68" mass="7536">MKKRSAKCNERWFENTAKTLRQLAFVARELAPAGVRSAPKKPAPAALSNGSKLPRHSKPAPTLDLRRL</sequence>
<evidence type="ECO:0000313" key="3">
    <source>
        <dbReference type="Proteomes" id="UP000239731"/>
    </source>
</evidence>
<gene>
    <name evidence="2" type="ORF">C7A10_08725</name>
</gene>
<feature type="region of interest" description="Disordered" evidence="1">
    <location>
        <begin position="33"/>
        <end position="68"/>
    </location>
</feature>
<dbReference type="Proteomes" id="UP000239731">
    <property type="component" value="Unassembled WGS sequence"/>
</dbReference>
<comment type="caution">
    <text evidence="2">The sequence shown here is derived from an EMBL/GenBank/DDBJ whole genome shotgun (WGS) entry which is preliminary data.</text>
</comment>